<evidence type="ECO:0000313" key="6">
    <source>
        <dbReference type="Proteomes" id="UP000195607"/>
    </source>
</evidence>
<evidence type="ECO:0000313" key="5">
    <source>
        <dbReference type="Proteomes" id="UP000187822"/>
    </source>
</evidence>
<organism evidence="3 6">
    <name type="scientific">Cuniculiplasma divulgatum</name>
    <dbReference type="NCBI Taxonomy" id="1673428"/>
    <lineage>
        <taxon>Archaea</taxon>
        <taxon>Methanobacteriati</taxon>
        <taxon>Thermoplasmatota</taxon>
        <taxon>Thermoplasmata</taxon>
        <taxon>Thermoplasmatales</taxon>
        <taxon>Cuniculiplasmataceae</taxon>
        <taxon>Cuniculiplasma</taxon>
    </lineage>
</organism>
<evidence type="ECO:0000313" key="3">
    <source>
        <dbReference type="EMBL" id="SIM88698.1"/>
    </source>
</evidence>
<keyword evidence="1" id="KW-1133">Transmembrane helix</keyword>
<protein>
    <submittedName>
        <fullName evidence="3">OFA family major facilitator superfamily permease</fullName>
    </submittedName>
</protein>
<evidence type="ECO:0000256" key="1">
    <source>
        <dbReference type="SAM" id="Phobius"/>
    </source>
</evidence>
<feature type="transmembrane region" description="Helical" evidence="1">
    <location>
        <begin position="196"/>
        <end position="220"/>
    </location>
</feature>
<evidence type="ECO:0000259" key="2">
    <source>
        <dbReference type="PROSITE" id="PS50850"/>
    </source>
</evidence>
<keyword evidence="1" id="KW-0812">Transmembrane</keyword>
<feature type="transmembrane region" description="Helical" evidence="1">
    <location>
        <begin position="344"/>
        <end position="363"/>
    </location>
</feature>
<evidence type="ECO:0000313" key="4">
    <source>
        <dbReference type="EMBL" id="SJK85697.1"/>
    </source>
</evidence>
<dbReference type="PANTHER" id="PTHR11360">
    <property type="entry name" value="MONOCARBOXYLATE TRANSPORTER"/>
    <property type="match status" value="1"/>
</dbReference>
<accession>A0A1N5WTU4</accession>
<sequence length="380" mass="41473">MKKGFLVIGILIMSMNSLYQYSWNVFEPLLKTGLGVTLIQVQVGFSLFAIFSTGFQGVGGYFADKNGPRNIGIISSILSAAGFLGTSVSGNLTMFYIFWSLGSIGEGILYGIATNLAVKWFKENRGLAVGFVSFGFGLGAAVANIFLLKATSFREPMLIIGLTELILFPILLSKVRYPEKQVTGDRPSRNLRNRRFWILYVSFVLGAVPLIVISSSLGILGKRIPILEFTILVSLFPLLSGISRPILGFFSDRIGRIRMVSIIDIFLIIGSLLLLNGYLLESIVLIGFFGGSMISQYMSLIGDIFGTKFSTSNNGVFYTGKAISGFIGSAFFSALFIVNETESLQFILICVVVALGFLLLSTYEKGRPGKGTIDQEMDLK</sequence>
<dbReference type="InterPro" id="IPR036259">
    <property type="entry name" value="MFS_trans_sf"/>
</dbReference>
<dbReference type="Pfam" id="PF07690">
    <property type="entry name" value="MFS_1"/>
    <property type="match status" value="1"/>
</dbReference>
<dbReference type="SUPFAM" id="SSF103473">
    <property type="entry name" value="MFS general substrate transporter"/>
    <property type="match status" value="1"/>
</dbReference>
<feature type="transmembrane region" description="Helical" evidence="1">
    <location>
        <begin position="318"/>
        <end position="338"/>
    </location>
</feature>
<dbReference type="CDD" id="cd17353">
    <property type="entry name" value="MFS_OFA_like"/>
    <property type="match status" value="1"/>
</dbReference>
<dbReference type="Proteomes" id="UP000187822">
    <property type="component" value="Chromosome I"/>
</dbReference>
<feature type="transmembrane region" description="Helical" evidence="1">
    <location>
        <begin position="96"/>
        <end position="118"/>
    </location>
</feature>
<feature type="transmembrane region" description="Helical" evidence="1">
    <location>
        <begin position="156"/>
        <end position="175"/>
    </location>
</feature>
<dbReference type="PANTHER" id="PTHR11360:SF304">
    <property type="entry name" value="MFS DOMAIN-CONTAINING PROTEIN"/>
    <property type="match status" value="1"/>
</dbReference>
<dbReference type="InterPro" id="IPR020846">
    <property type="entry name" value="MFS_dom"/>
</dbReference>
<reference evidence="4" key="3">
    <citation type="submission" date="2016-06" db="EMBL/GenBank/DDBJ databases">
        <authorList>
            <person name="Olsen C.W."/>
            <person name="Carey S."/>
            <person name="Hinshaw L."/>
            <person name="Karasin A.I."/>
        </authorList>
    </citation>
    <scope>NUCLEOTIDE SEQUENCE [LARGE SCALE GENOMIC DNA]</scope>
    <source>
        <strain evidence="4">PM4</strain>
    </source>
</reference>
<dbReference type="EMBL" id="LT671858">
    <property type="protein sequence ID" value="SIM88698.1"/>
    <property type="molecule type" value="Genomic_DNA"/>
</dbReference>
<feature type="transmembrane region" description="Helical" evidence="1">
    <location>
        <begin position="259"/>
        <end position="279"/>
    </location>
</feature>
<dbReference type="Proteomes" id="UP000195607">
    <property type="component" value="Chromosome I"/>
</dbReference>
<proteinExistence type="predicted"/>
<gene>
    <name evidence="4" type="ORF">CPM_1923</name>
    <name evidence="3" type="ORF">CSP5_1991</name>
</gene>
<feature type="transmembrane region" description="Helical" evidence="1">
    <location>
        <begin position="44"/>
        <end position="63"/>
    </location>
</feature>
<name>A0A1N5WTU4_9ARCH</name>
<dbReference type="STRING" id="1673428.CPM_1923"/>
<reference evidence="3 6" key="1">
    <citation type="submission" date="2016-04" db="EMBL/GenBank/DDBJ databases">
        <authorList>
            <person name="Evans L.H."/>
            <person name="Alamgir A."/>
            <person name="Owens N."/>
            <person name="Weber N.D."/>
            <person name="Virtaneva K."/>
            <person name="Barbian K."/>
            <person name="Babar A."/>
            <person name="Rosenke K."/>
        </authorList>
    </citation>
    <scope>NUCLEOTIDE SEQUENCE [LARGE SCALE GENOMIC DNA]</scope>
    <source>
        <strain evidence="3">S5</strain>
        <strain evidence="6">S5(T) (JCM 30642 \VKM B-2941)</strain>
    </source>
</reference>
<reference evidence="5" key="2">
    <citation type="submission" date="2016-06" db="EMBL/GenBank/DDBJ databases">
        <authorList>
            <person name="Toshchakov V.S."/>
        </authorList>
    </citation>
    <scope>NUCLEOTIDE SEQUENCE [LARGE SCALE GENOMIC DNA]</scope>
    <source>
        <strain>PM4 (JCM 30641</strain>
        <strain evidence="5">\VKM B-2940)</strain>
    </source>
</reference>
<dbReference type="OrthoDB" id="359492at2157"/>
<dbReference type="KEGG" id="cdiv:CPM_1923"/>
<dbReference type="Gene3D" id="1.20.1250.20">
    <property type="entry name" value="MFS general substrate transporter like domains"/>
    <property type="match status" value="2"/>
</dbReference>
<dbReference type="GO" id="GO:0022857">
    <property type="term" value="F:transmembrane transporter activity"/>
    <property type="evidence" value="ECO:0007669"/>
    <property type="project" value="InterPro"/>
</dbReference>
<dbReference type="InterPro" id="IPR050327">
    <property type="entry name" value="Proton-linked_MCT"/>
</dbReference>
<keyword evidence="1" id="KW-0472">Membrane</keyword>
<feature type="transmembrane region" description="Helical" evidence="1">
    <location>
        <begin position="70"/>
        <end position="90"/>
    </location>
</feature>
<dbReference type="AlphaFoldDB" id="A0A1N5WTU4"/>
<dbReference type="InterPro" id="IPR011701">
    <property type="entry name" value="MFS"/>
</dbReference>
<feature type="transmembrane region" description="Helical" evidence="1">
    <location>
        <begin position="285"/>
        <end position="306"/>
    </location>
</feature>
<keyword evidence="5" id="KW-1185">Reference proteome</keyword>
<dbReference type="GeneID" id="41589227"/>
<dbReference type="PROSITE" id="PS50850">
    <property type="entry name" value="MFS"/>
    <property type="match status" value="1"/>
</dbReference>
<feature type="transmembrane region" description="Helical" evidence="1">
    <location>
        <begin position="127"/>
        <end position="150"/>
    </location>
</feature>
<dbReference type="EMBL" id="LT719092">
    <property type="protein sequence ID" value="SJK85697.1"/>
    <property type="molecule type" value="Genomic_DNA"/>
</dbReference>
<feature type="domain" description="Major facilitator superfamily (MFS) profile" evidence="2">
    <location>
        <begin position="1"/>
        <end position="368"/>
    </location>
</feature>
<feature type="transmembrane region" description="Helical" evidence="1">
    <location>
        <begin position="226"/>
        <end position="247"/>
    </location>
</feature>
<dbReference type="RefSeq" id="WP_021789644.1">
    <property type="nucleotide sequence ID" value="NZ_LT671858.1"/>
</dbReference>